<dbReference type="InParanoid" id="A0A5J5F6A0"/>
<keyword evidence="7" id="KW-0624">Polysaccharide degradation</keyword>
<keyword evidence="3 8" id="KW-0378">Hydrolase</keyword>
<dbReference type="EC" id="3.2.1.14" evidence="2"/>
<proteinExistence type="inferred from homology"/>
<evidence type="ECO:0000256" key="1">
    <source>
        <dbReference type="ARBA" id="ARBA00000822"/>
    </source>
</evidence>
<keyword evidence="13" id="KW-1185">Reference proteome</keyword>
<keyword evidence="6 8" id="KW-0326">Glycosidase</keyword>
<comment type="catalytic activity">
    <reaction evidence="1">
        <text>Random endo-hydrolysis of N-acetyl-beta-D-glucosaminide (1-&gt;4)-beta-linkages in chitin and chitodextrins.</text>
        <dbReference type="EC" id="3.2.1.14"/>
    </reaction>
</comment>
<evidence type="ECO:0000256" key="6">
    <source>
        <dbReference type="ARBA" id="ARBA00023295"/>
    </source>
</evidence>
<dbReference type="Gene3D" id="3.20.20.80">
    <property type="entry name" value="Glycosidases"/>
    <property type="match status" value="1"/>
</dbReference>
<comment type="similarity">
    <text evidence="9">Belongs to the glycosyl hydrolase 18 family.</text>
</comment>
<sequence length="353" mass="38770">MRSVMKIGLVAAALLATAANAALDLTKRNNMVLYWGQNAHGSYDNTTSKQQQSLYTYCQDPNVDAISIGFLNSWNATDGGQPLVNFANSCTGYEKFPGTDLLWCPTIAADIQACQLLGKTILISIGGYSPTYSGFASPAAADAFAYQIWNMFGKGWSYYRPFGSAIVDGFDLDIEVQPSQYYEKFVYRLRKLFEADGSKKYYITAAPQCHNPDPQLDTALRKANFDAVFVQFYNNPNCAATAWTGKGGDQSSNSVFNFGMWDSWVSSSAFNKNMKVLMALPASNKIVISGYVSKAKASDIVADLARFKSFAGVAIWDASEVWVNTGYITQVKSALNAVTALGRRGTGFFRWYM</sequence>
<feature type="domain" description="GH18" evidence="11">
    <location>
        <begin position="29"/>
        <end position="338"/>
    </location>
</feature>
<dbReference type="InterPro" id="IPR017853">
    <property type="entry name" value="GH"/>
</dbReference>
<dbReference type="GO" id="GO:0006032">
    <property type="term" value="P:chitin catabolic process"/>
    <property type="evidence" value="ECO:0007669"/>
    <property type="project" value="UniProtKB-KW"/>
</dbReference>
<dbReference type="Pfam" id="PF00704">
    <property type="entry name" value="Glyco_hydro_18"/>
    <property type="match status" value="1"/>
</dbReference>
<feature type="signal peptide" evidence="10">
    <location>
        <begin position="1"/>
        <end position="21"/>
    </location>
</feature>
<dbReference type="PANTHER" id="PTHR45708">
    <property type="entry name" value="ENDOCHITINASE"/>
    <property type="match status" value="1"/>
</dbReference>
<evidence type="ECO:0000256" key="10">
    <source>
        <dbReference type="SAM" id="SignalP"/>
    </source>
</evidence>
<comment type="caution">
    <text evidence="12">The sequence shown here is derived from an EMBL/GenBank/DDBJ whole genome shotgun (WGS) entry which is preliminary data.</text>
</comment>
<accession>A0A5J5F6A0</accession>
<evidence type="ECO:0000256" key="5">
    <source>
        <dbReference type="ARBA" id="ARBA00023277"/>
    </source>
</evidence>
<keyword evidence="5" id="KW-0119">Carbohydrate metabolism</keyword>
<evidence type="ECO:0000256" key="7">
    <source>
        <dbReference type="ARBA" id="ARBA00023326"/>
    </source>
</evidence>
<evidence type="ECO:0000259" key="11">
    <source>
        <dbReference type="PROSITE" id="PS51910"/>
    </source>
</evidence>
<dbReference type="GO" id="GO:0005576">
    <property type="term" value="C:extracellular region"/>
    <property type="evidence" value="ECO:0007669"/>
    <property type="project" value="TreeGrafter"/>
</dbReference>
<dbReference type="SUPFAM" id="SSF51445">
    <property type="entry name" value="(Trans)glycosidases"/>
    <property type="match status" value="1"/>
</dbReference>
<organism evidence="12 13">
    <name type="scientific">Sphaerosporella brunnea</name>
    <dbReference type="NCBI Taxonomy" id="1250544"/>
    <lineage>
        <taxon>Eukaryota</taxon>
        <taxon>Fungi</taxon>
        <taxon>Dikarya</taxon>
        <taxon>Ascomycota</taxon>
        <taxon>Pezizomycotina</taxon>
        <taxon>Pezizomycetes</taxon>
        <taxon>Pezizales</taxon>
        <taxon>Pyronemataceae</taxon>
        <taxon>Sphaerosporella</taxon>
    </lineage>
</organism>
<dbReference type="AlphaFoldDB" id="A0A5J5F6A0"/>
<evidence type="ECO:0000256" key="2">
    <source>
        <dbReference type="ARBA" id="ARBA00012729"/>
    </source>
</evidence>
<evidence type="ECO:0000313" key="12">
    <source>
        <dbReference type="EMBL" id="KAA8912303.1"/>
    </source>
</evidence>
<name>A0A5J5F6A0_9PEZI</name>
<dbReference type="EMBL" id="VXIS01000025">
    <property type="protein sequence ID" value="KAA8912303.1"/>
    <property type="molecule type" value="Genomic_DNA"/>
</dbReference>
<dbReference type="InterPro" id="IPR050542">
    <property type="entry name" value="Glycosyl_Hydrlase18_Chitinase"/>
</dbReference>
<feature type="chain" id="PRO_5023932213" description="chitinase" evidence="10">
    <location>
        <begin position="22"/>
        <end position="353"/>
    </location>
</feature>
<keyword evidence="10" id="KW-0732">Signal</keyword>
<evidence type="ECO:0000313" key="13">
    <source>
        <dbReference type="Proteomes" id="UP000326924"/>
    </source>
</evidence>
<dbReference type="InterPro" id="IPR001223">
    <property type="entry name" value="Glyco_hydro18_cat"/>
</dbReference>
<dbReference type="PANTHER" id="PTHR45708:SF49">
    <property type="entry name" value="ENDOCHITINASE"/>
    <property type="match status" value="1"/>
</dbReference>
<evidence type="ECO:0000256" key="8">
    <source>
        <dbReference type="RuleBase" id="RU000489"/>
    </source>
</evidence>
<dbReference type="Proteomes" id="UP000326924">
    <property type="component" value="Unassembled WGS sequence"/>
</dbReference>
<dbReference type="PROSITE" id="PS01095">
    <property type="entry name" value="GH18_1"/>
    <property type="match status" value="1"/>
</dbReference>
<dbReference type="GO" id="GO:0000272">
    <property type="term" value="P:polysaccharide catabolic process"/>
    <property type="evidence" value="ECO:0007669"/>
    <property type="project" value="UniProtKB-KW"/>
</dbReference>
<evidence type="ECO:0000256" key="3">
    <source>
        <dbReference type="ARBA" id="ARBA00022801"/>
    </source>
</evidence>
<protein>
    <recommendedName>
        <fullName evidence="2">chitinase</fullName>
        <ecNumber evidence="2">3.2.1.14</ecNumber>
    </recommendedName>
</protein>
<dbReference type="InterPro" id="IPR001579">
    <property type="entry name" value="Glyco_hydro_18_chit_AS"/>
</dbReference>
<keyword evidence="4" id="KW-0146">Chitin degradation</keyword>
<gene>
    <name evidence="12" type="ORF">FN846DRAFT_933487</name>
</gene>
<dbReference type="OrthoDB" id="6020543at2759"/>
<evidence type="ECO:0000256" key="9">
    <source>
        <dbReference type="RuleBase" id="RU004453"/>
    </source>
</evidence>
<evidence type="ECO:0000256" key="4">
    <source>
        <dbReference type="ARBA" id="ARBA00023024"/>
    </source>
</evidence>
<dbReference type="PROSITE" id="PS51910">
    <property type="entry name" value="GH18_2"/>
    <property type="match status" value="1"/>
</dbReference>
<dbReference type="GO" id="GO:0008843">
    <property type="term" value="F:endochitinase activity"/>
    <property type="evidence" value="ECO:0007669"/>
    <property type="project" value="UniProtKB-EC"/>
</dbReference>
<reference evidence="12 13" key="1">
    <citation type="submission" date="2019-09" db="EMBL/GenBank/DDBJ databases">
        <title>Draft genome of the ectomycorrhizal ascomycete Sphaerosporella brunnea.</title>
        <authorList>
            <consortium name="DOE Joint Genome Institute"/>
            <person name="Benucci G.M."/>
            <person name="Marozzi G."/>
            <person name="Antonielli L."/>
            <person name="Sanchez S."/>
            <person name="Marco P."/>
            <person name="Wang X."/>
            <person name="Falini L.B."/>
            <person name="Barry K."/>
            <person name="Haridas S."/>
            <person name="Lipzen A."/>
            <person name="Labutti K."/>
            <person name="Grigoriev I.V."/>
            <person name="Murat C."/>
            <person name="Martin F."/>
            <person name="Albertini E."/>
            <person name="Donnini D."/>
            <person name="Bonito G."/>
        </authorList>
    </citation>
    <scope>NUCLEOTIDE SEQUENCE [LARGE SCALE GENOMIC DNA]</scope>
    <source>
        <strain evidence="12 13">Sb_GMNB300</strain>
    </source>
</reference>